<keyword evidence="1" id="KW-0472">Membrane</keyword>
<sequence length="233" mass="26367">MHYRISILMNSPRNGVCNIPCSTSATSLRVHTRLSHSSGAPPQNDRFSSLLHLQGTTNVIHLHRWLIETRRGLSFSLSLSSFSIKTTEKRKMKMQFFTTTLFLFLSTTTITTISATPIPIPIPIPASMNEIEKRWAAGDSEQQIHPGLSHRDMTPAWPVVRQKSGGFASATDERSLEVAEEGEKKKREIGGWMARGFWRRRRRSDDEAEDFDVVVLRPRKAMKYYFTAATSGS</sequence>
<keyword evidence="3" id="KW-1185">Reference proteome</keyword>
<accession>A0A139HJU3</accession>
<organism evidence="2 3">
    <name type="scientific">Pseudocercospora eumusae</name>
    <dbReference type="NCBI Taxonomy" id="321146"/>
    <lineage>
        <taxon>Eukaryota</taxon>
        <taxon>Fungi</taxon>
        <taxon>Dikarya</taxon>
        <taxon>Ascomycota</taxon>
        <taxon>Pezizomycotina</taxon>
        <taxon>Dothideomycetes</taxon>
        <taxon>Dothideomycetidae</taxon>
        <taxon>Mycosphaerellales</taxon>
        <taxon>Mycosphaerellaceae</taxon>
        <taxon>Pseudocercospora</taxon>
    </lineage>
</organism>
<proteinExistence type="predicted"/>
<evidence type="ECO:0000313" key="2">
    <source>
        <dbReference type="EMBL" id="KXT02673.1"/>
    </source>
</evidence>
<dbReference type="EMBL" id="LFZN01000039">
    <property type="protein sequence ID" value="KXT02673.1"/>
    <property type="molecule type" value="Genomic_DNA"/>
</dbReference>
<dbReference type="OrthoDB" id="3649905at2759"/>
<keyword evidence="1" id="KW-1133">Transmembrane helix</keyword>
<keyword evidence="1" id="KW-0812">Transmembrane</keyword>
<reference evidence="2 3" key="1">
    <citation type="submission" date="2015-07" db="EMBL/GenBank/DDBJ databases">
        <title>Comparative genomics of the Sigatoka disease complex on banana suggests a link between parallel evolutionary changes in Pseudocercospora fijiensis and Pseudocercospora eumusae and increased virulence on the banana host.</title>
        <authorList>
            <person name="Chang T.-C."/>
            <person name="Salvucci A."/>
            <person name="Crous P.W."/>
            <person name="Stergiopoulos I."/>
        </authorList>
    </citation>
    <scope>NUCLEOTIDE SEQUENCE [LARGE SCALE GENOMIC DNA]</scope>
    <source>
        <strain evidence="2 3">CBS 114824</strain>
    </source>
</reference>
<gene>
    <name evidence="2" type="ORF">AC578_1173</name>
</gene>
<comment type="caution">
    <text evidence="2">The sequence shown here is derived from an EMBL/GenBank/DDBJ whole genome shotgun (WGS) entry which is preliminary data.</text>
</comment>
<name>A0A139HJU3_9PEZI</name>
<evidence type="ECO:0000256" key="1">
    <source>
        <dbReference type="SAM" id="Phobius"/>
    </source>
</evidence>
<feature type="transmembrane region" description="Helical" evidence="1">
    <location>
        <begin position="96"/>
        <end position="118"/>
    </location>
</feature>
<protein>
    <submittedName>
        <fullName evidence="2">Uncharacterized protein</fullName>
    </submittedName>
</protein>
<dbReference type="AlphaFoldDB" id="A0A139HJU3"/>
<dbReference type="Proteomes" id="UP000070133">
    <property type="component" value="Unassembled WGS sequence"/>
</dbReference>
<evidence type="ECO:0000313" key="3">
    <source>
        <dbReference type="Proteomes" id="UP000070133"/>
    </source>
</evidence>